<keyword evidence="2" id="KW-1185">Reference proteome</keyword>
<protein>
    <submittedName>
        <fullName evidence="1">Uncharacterized protein</fullName>
    </submittedName>
</protein>
<reference evidence="1" key="1">
    <citation type="journal article" date="2020" name="Stud. Mycol.">
        <title>101 Dothideomycetes genomes: a test case for predicting lifestyles and emergence of pathogens.</title>
        <authorList>
            <person name="Haridas S."/>
            <person name="Albert R."/>
            <person name="Binder M."/>
            <person name="Bloem J."/>
            <person name="Labutti K."/>
            <person name="Salamov A."/>
            <person name="Andreopoulos B."/>
            <person name="Baker S."/>
            <person name="Barry K."/>
            <person name="Bills G."/>
            <person name="Bluhm B."/>
            <person name="Cannon C."/>
            <person name="Castanera R."/>
            <person name="Culley D."/>
            <person name="Daum C."/>
            <person name="Ezra D."/>
            <person name="Gonzalez J."/>
            <person name="Henrissat B."/>
            <person name="Kuo A."/>
            <person name="Liang C."/>
            <person name="Lipzen A."/>
            <person name="Lutzoni F."/>
            <person name="Magnuson J."/>
            <person name="Mondo S."/>
            <person name="Nolan M."/>
            <person name="Ohm R."/>
            <person name="Pangilinan J."/>
            <person name="Park H.-J."/>
            <person name="Ramirez L."/>
            <person name="Alfaro M."/>
            <person name="Sun H."/>
            <person name="Tritt A."/>
            <person name="Yoshinaga Y."/>
            <person name="Zwiers L.-H."/>
            <person name="Turgeon B."/>
            <person name="Goodwin S."/>
            <person name="Spatafora J."/>
            <person name="Crous P."/>
            <person name="Grigoriev I."/>
        </authorList>
    </citation>
    <scope>NUCLEOTIDE SEQUENCE</scope>
    <source>
        <strain evidence="1">CBS 269.34</strain>
    </source>
</reference>
<dbReference type="Proteomes" id="UP000799750">
    <property type="component" value="Unassembled WGS sequence"/>
</dbReference>
<proteinExistence type="predicted"/>
<dbReference type="EMBL" id="MU004203">
    <property type="protein sequence ID" value="KAF2488436.1"/>
    <property type="molecule type" value="Genomic_DNA"/>
</dbReference>
<accession>A0A6A6Q909</accession>
<organism evidence="1 2">
    <name type="scientific">Lophium mytilinum</name>
    <dbReference type="NCBI Taxonomy" id="390894"/>
    <lineage>
        <taxon>Eukaryota</taxon>
        <taxon>Fungi</taxon>
        <taxon>Dikarya</taxon>
        <taxon>Ascomycota</taxon>
        <taxon>Pezizomycotina</taxon>
        <taxon>Dothideomycetes</taxon>
        <taxon>Pleosporomycetidae</taxon>
        <taxon>Mytilinidiales</taxon>
        <taxon>Mytilinidiaceae</taxon>
        <taxon>Lophium</taxon>
    </lineage>
</organism>
<dbReference type="OrthoDB" id="3937020at2759"/>
<dbReference type="AlphaFoldDB" id="A0A6A6Q909"/>
<gene>
    <name evidence="1" type="ORF">BU16DRAFT_568315</name>
</gene>
<name>A0A6A6Q909_9PEZI</name>
<sequence>MTAPISTCLSTTPPADPEEHVFRPLVPEEDTFALKLLKAYYEPGVLPLRDDPFKRLPAPDSFHALTHHLSLYILALRHDEAQLADAVYIQIRHYYASTGHTASPFRLEYVYNHTEGPNALRAFLAETAACRLVLCRDKRADAARGVVGPEEALSKSMRALVAKGGDLAVDLMAAVVRLSVYA</sequence>
<evidence type="ECO:0000313" key="1">
    <source>
        <dbReference type="EMBL" id="KAF2488436.1"/>
    </source>
</evidence>
<evidence type="ECO:0000313" key="2">
    <source>
        <dbReference type="Proteomes" id="UP000799750"/>
    </source>
</evidence>